<evidence type="ECO:0000256" key="1">
    <source>
        <dbReference type="ARBA" id="ARBA00004613"/>
    </source>
</evidence>
<evidence type="ECO:0000256" key="4">
    <source>
        <dbReference type="ARBA" id="ARBA00022837"/>
    </source>
</evidence>
<evidence type="ECO:0000313" key="6">
    <source>
        <dbReference type="EMBL" id="RKH62755.1"/>
    </source>
</evidence>
<feature type="signal peptide" evidence="5">
    <location>
        <begin position="1"/>
        <end position="22"/>
    </location>
</feature>
<protein>
    <submittedName>
        <fullName evidence="6">Uncharacterized protein</fullName>
    </submittedName>
</protein>
<dbReference type="Proteomes" id="UP000272888">
    <property type="component" value="Unassembled WGS sequence"/>
</dbReference>
<dbReference type="Gene3D" id="3.40.390.10">
    <property type="entry name" value="Collagenase (Catalytic Domain)"/>
    <property type="match status" value="1"/>
</dbReference>
<gene>
    <name evidence="6" type="ORF">D7V93_09630</name>
</gene>
<name>A0A3A8Q983_9BACT</name>
<dbReference type="EMBL" id="RAWB01000074">
    <property type="protein sequence ID" value="RKH62755.1"/>
    <property type="molecule type" value="Genomic_DNA"/>
</dbReference>
<evidence type="ECO:0000256" key="2">
    <source>
        <dbReference type="ARBA" id="ARBA00022525"/>
    </source>
</evidence>
<evidence type="ECO:0000313" key="7">
    <source>
        <dbReference type="Proteomes" id="UP000272888"/>
    </source>
</evidence>
<accession>A0A3A8Q983</accession>
<keyword evidence="7" id="KW-1185">Reference proteome</keyword>
<proteinExistence type="predicted"/>
<sequence length="417" mass="45188">MSQLHKCLLTASLAFLGLSACGDVSPPDAAQRSTRQDEMVAEAVPLPIPAGCLLTSLDTDGDGICNVVELVLGTDPNKADTDGDSLSDYVETFGFGGLDLSALGANPRKKDVFVEVDYYPNLRPSQATLDKVITAFASAPVSNPNGSTGITLHLVVDQQIAAADADMDLSPVWTEFDVIKAKYFAAARAPYFHYMVFAFRYDGNFSSGISRGLPAHDFLVTVASFNGTEQQQAGTLMHELGHNLGLRHGGNEEANYKPNYLSIMNYEYQFYGFEIRNTVGGLDYSSVQVASFSEAAVNELTAFAPVAPTTETDLGKIYGLRFNGAQVSMFSATDFLDFNNNRQYDFNPYALDFNRNGVATDVFPASQNDWTALIYDGGGQIGFATPGMSRHLDREELFLVAPEKMEPCLSGDPDRAP</sequence>
<keyword evidence="2" id="KW-0964">Secreted</keyword>
<reference evidence="7" key="1">
    <citation type="submission" date="2018-09" db="EMBL/GenBank/DDBJ databases">
        <authorList>
            <person name="Livingstone P.G."/>
            <person name="Whitworth D.E."/>
        </authorList>
    </citation>
    <scope>NUCLEOTIDE SEQUENCE [LARGE SCALE GENOMIC DNA]</scope>
    <source>
        <strain evidence="7">CA051B</strain>
    </source>
</reference>
<dbReference type="InterPro" id="IPR024079">
    <property type="entry name" value="MetalloPept_cat_dom_sf"/>
</dbReference>
<keyword evidence="4" id="KW-0106">Calcium</keyword>
<dbReference type="InterPro" id="IPR059100">
    <property type="entry name" value="TSP3_bac"/>
</dbReference>
<comment type="subcellular location">
    <subcellularLocation>
        <location evidence="1">Secreted</location>
    </subcellularLocation>
</comment>
<dbReference type="SUPFAM" id="SSF55486">
    <property type="entry name" value="Metalloproteases ('zincins'), catalytic domain"/>
    <property type="match status" value="1"/>
</dbReference>
<evidence type="ECO:0000256" key="3">
    <source>
        <dbReference type="ARBA" id="ARBA00022729"/>
    </source>
</evidence>
<comment type="caution">
    <text evidence="6">The sequence shown here is derived from an EMBL/GenBank/DDBJ whole genome shotgun (WGS) entry which is preliminary data.</text>
</comment>
<dbReference type="GO" id="GO:0008237">
    <property type="term" value="F:metallopeptidase activity"/>
    <property type="evidence" value="ECO:0007669"/>
    <property type="project" value="InterPro"/>
</dbReference>
<feature type="chain" id="PRO_5017213885" evidence="5">
    <location>
        <begin position="23"/>
        <end position="417"/>
    </location>
</feature>
<dbReference type="Pfam" id="PF18884">
    <property type="entry name" value="TSP3_bac"/>
    <property type="match status" value="1"/>
</dbReference>
<keyword evidence="3 5" id="KW-0732">Signal</keyword>
<dbReference type="PROSITE" id="PS51257">
    <property type="entry name" value="PROKAR_LIPOPROTEIN"/>
    <property type="match status" value="1"/>
</dbReference>
<evidence type="ECO:0000256" key="5">
    <source>
        <dbReference type="SAM" id="SignalP"/>
    </source>
</evidence>
<organism evidence="6 7">
    <name type="scientific">Corallococcus llansteffanensis</name>
    <dbReference type="NCBI Taxonomy" id="2316731"/>
    <lineage>
        <taxon>Bacteria</taxon>
        <taxon>Pseudomonadati</taxon>
        <taxon>Myxococcota</taxon>
        <taxon>Myxococcia</taxon>
        <taxon>Myxococcales</taxon>
        <taxon>Cystobacterineae</taxon>
        <taxon>Myxococcaceae</taxon>
        <taxon>Corallococcus</taxon>
    </lineage>
</organism>
<dbReference type="AlphaFoldDB" id="A0A3A8Q983"/>